<protein>
    <submittedName>
        <fullName evidence="1">Uncharacterized protein</fullName>
    </submittedName>
</protein>
<reference evidence="2" key="1">
    <citation type="journal article" date="2019" name="Int. J. Syst. Evol. Microbiol.">
        <title>The Global Catalogue of Microorganisms (GCM) 10K type strain sequencing project: providing services to taxonomists for standard genome sequencing and annotation.</title>
        <authorList>
            <consortium name="The Broad Institute Genomics Platform"/>
            <consortium name="The Broad Institute Genome Sequencing Center for Infectious Disease"/>
            <person name="Wu L."/>
            <person name="Ma J."/>
        </authorList>
    </citation>
    <scope>NUCLEOTIDE SEQUENCE [LARGE SCALE GENOMIC DNA]</scope>
    <source>
        <strain evidence="2">CGMCC 4.7277</strain>
    </source>
</reference>
<dbReference type="InterPro" id="IPR036237">
    <property type="entry name" value="Xyl_isomerase-like_sf"/>
</dbReference>
<proteinExistence type="predicted"/>
<dbReference type="Proteomes" id="UP001596084">
    <property type="component" value="Unassembled WGS sequence"/>
</dbReference>
<dbReference type="Gene3D" id="3.20.20.150">
    <property type="entry name" value="Divalent-metal-dependent TIM barrel enzymes"/>
    <property type="match status" value="1"/>
</dbReference>
<comment type="caution">
    <text evidence="1">The sequence shown here is derived from an EMBL/GenBank/DDBJ whole genome shotgun (WGS) entry which is preliminary data.</text>
</comment>
<dbReference type="RefSeq" id="WP_157090302.1">
    <property type="nucleotide sequence ID" value="NZ_JBHSMX010000008.1"/>
</dbReference>
<sequence length="129" mass="13883">MNAMKSPELSLHHLTMLAAHPLALIDATAAGGFEYCGIRIVPPMATDAVVDVVGNPALVREIDQRLRATGVRLLDIEAIWLQPTTDVPQLVPALEVGKRLGARHVLAVGFDTDLARLARTARLLPGEHL</sequence>
<gene>
    <name evidence="1" type="ORF">ACFPP7_03545</name>
</gene>
<keyword evidence="2" id="KW-1185">Reference proteome</keyword>
<accession>A0ABW0Q5H8</accession>
<evidence type="ECO:0000313" key="2">
    <source>
        <dbReference type="Proteomes" id="UP001596084"/>
    </source>
</evidence>
<dbReference type="SUPFAM" id="SSF51658">
    <property type="entry name" value="Xylose isomerase-like"/>
    <property type="match status" value="1"/>
</dbReference>
<evidence type="ECO:0000313" key="1">
    <source>
        <dbReference type="EMBL" id="MFC5519990.1"/>
    </source>
</evidence>
<dbReference type="EMBL" id="JBHSMX010000008">
    <property type="protein sequence ID" value="MFC5519990.1"/>
    <property type="molecule type" value="Genomic_DNA"/>
</dbReference>
<name>A0ABW0Q5H8_9BURK</name>
<organism evidence="1 2">
    <name type="scientific">Polaromonas jejuensis</name>
    <dbReference type="NCBI Taxonomy" id="457502"/>
    <lineage>
        <taxon>Bacteria</taxon>
        <taxon>Pseudomonadati</taxon>
        <taxon>Pseudomonadota</taxon>
        <taxon>Betaproteobacteria</taxon>
        <taxon>Burkholderiales</taxon>
        <taxon>Comamonadaceae</taxon>
        <taxon>Polaromonas</taxon>
    </lineage>
</organism>